<keyword evidence="18" id="KW-1185">Reference proteome</keyword>
<dbReference type="EC" id="1.6.2.2" evidence="14"/>
<keyword evidence="4 13" id="KW-0285">Flavoprotein</keyword>
<comment type="cofactor">
    <cofactor evidence="1 13 14">
        <name>FAD</name>
        <dbReference type="ChEBI" id="CHEBI:57692"/>
    </cofactor>
</comment>
<feature type="binding site" evidence="13">
    <location>
        <position position="130"/>
    </location>
    <ligand>
        <name>FAD</name>
        <dbReference type="ChEBI" id="CHEBI:57692"/>
    </ligand>
</feature>
<comment type="subcellular location">
    <subcellularLocation>
        <location evidence="2">Mitochondrion outer membrane</location>
    </subcellularLocation>
</comment>
<name>A0A835WUY7_9CHLO</name>
<feature type="binding site" evidence="13">
    <location>
        <position position="128"/>
    </location>
    <ligand>
        <name>FAD</name>
        <dbReference type="ChEBI" id="CHEBI:57692"/>
    </ligand>
</feature>
<dbReference type="InterPro" id="IPR001433">
    <property type="entry name" value="OxRdtase_FAD/NAD-bd"/>
</dbReference>
<dbReference type="Gene3D" id="2.40.30.10">
    <property type="entry name" value="Translation factors"/>
    <property type="match status" value="1"/>
</dbReference>
<dbReference type="PRINTS" id="PR00406">
    <property type="entry name" value="CYTB5RDTASE"/>
</dbReference>
<reference evidence="17" key="1">
    <citation type="journal article" date="2020" name="bioRxiv">
        <title>Comparative genomics of Chlamydomonas.</title>
        <authorList>
            <person name="Craig R.J."/>
            <person name="Hasan A.R."/>
            <person name="Ness R.W."/>
            <person name="Keightley P.D."/>
        </authorList>
    </citation>
    <scope>NUCLEOTIDE SEQUENCE</scope>
    <source>
        <strain evidence="17">CCAP 11/173</strain>
    </source>
</reference>
<comment type="caution">
    <text evidence="17">The sequence shown here is derived from an EMBL/GenBank/DDBJ whole genome shotgun (WGS) entry which is preliminary data.</text>
</comment>
<evidence type="ECO:0000256" key="14">
    <source>
        <dbReference type="RuleBase" id="RU361226"/>
    </source>
</evidence>
<dbReference type="GO" id="GO:0022900">
    <property type="term" value="P:electron transport chain"/>
    <property type="evidence" value="ECO:0007669"/>
    <property type="project" value="TreeGrafter"/>
</dbReference>
<evidence type="ECO:0000256" key="2">
    <source>
        <dbReference type="ARBA" id="ARBA00004294"/>
    </source>
</evidence>
<accession>A0A835WUY7</accession>
<dbReference type="SUPFAM" id="SSF52343">
    <property type="entry name" value="Ferredoxin reductase-like, C-terminal NADP-linked domain"/>
    <property type="match status" value="1"/>
</dbReference>
<dbReference type="FunFam" id="2.40.30.10:FF:000032">
    <property type="entry name" value="NADH-cytochrome b5 reductase"/>
    <property type="match status" value="1"/>
</dbReference>
<keyword evidence="10 14" id="KW-0520">NAD</keyword>
<feature type="binding site" evidence="13">
    <location>
        <position position="120"/>
    </location>
    <ligand>
        <name>FAD</name>
        <dbReference type="ChEBI" id="CHEBI:57692"/>
    </ligand>
</feature>
<keyword evidence="11" id="KW-0496">Mitochondrion</keyword>
<evidence type="ECO:0000256" key="11">
    <source>
        <dbReference type="ARBA" id="ARBA00023128"/>
    </source>
</evidence>
<evidence type="ECO:0000313" key="17">
    <source>
        <dbReference type="EMBL" id="KAG2454769.1"/>
    </source>
</evidence>
<keyword evidence="5 15" id="KW-0812">Transmembrane</keyword>
<dbReference type="EMBL" id="JAEHOD010000001">
    <property type="protein sequence ID" value="KAG2454769.1"/>
    <property type="molecule type" value="Genomic_DNA"/>
</dbReference>
<evidence type="ECO:0000259" key="16">
    <source>
        <dbReference type="PROSITE" id="PS51384"/>
    </source>
</evidence>
<feature type="domain" description="FAD-binding FR-type" evidence="16">
    <location>
        <begin position="50"/>
        <end position="154"/>
    </location>
</feature>
<dbReference type="CDD" id="cd06183">
    <property type="entry name" value="cyt_b5_reduct_like"/>
    <property type="match status" value="1"/>
</dbReference>
<keyword evidence="6" id="KW-1000">Mitochondrion outer membrane</keyword>
<evidence type="ECO:0000256" key="3">
    <source>
        <dbReference type="ARBA" id="ARBA00006105"/>
    </source>
</evidence>
<sequence length="289" mass="32078">MEEAGSEGMRALTTLLSYWQIGGALLLLLVLIQVALFLRKKTKKPFLDPSEFQPVPLVEKTLITHNTVRLRFALPDPEQRVGLPIGQHISFKAQGEDGKDVIRPYTPVSDDDQLGAVDFVIKLYPTGKMSQVIAKMQLGDTMLMKGPKGRFTYTPNMVKHFGMLAGGTGITPMFQVLNAILKNPRDTTSVTLLYGNLTEEDILLRKELDDLVAMHGNRLTVYHVLNTPPADKEWAGGAGFITADLIRTKFPPPTSDVMTLRCGPSPMMVAMEKALTDLGYDLEKQQFQF</sequence>
<keyword evidence="9 14" id="KW-0560">Oxidoreductase</keyword>
<dbReference type="InterPro" id="IPR008333">
    <property type="entry name" value="Cbr1-like_FAD-bd_dom"/>
</dbReference>
<feature type="binding site" evidence="13">
    <location>
        <position position="122"/>
    </location>
    <ligand>
        <name>FAD</name>
        <dbReference type="ChEBI" id="CHEBI:57692"/>
    </ligand>
</feature>
<dbReference type="GO" id="GO:0090524">
    <property type="term" value="F:cytochrome-b5 reductase activity, acting on NADH"/>
    <property type="evidence" value="ECO:0007669"/>
    <property type="project" value="UniProtKB-EC"/>
</dbReference>
<dbReference type="OrthoDB" id="432685at2759"/>
<evidence type="ECO:0000256" key="7">
    <source>
        <dbReference type="ARBA" id="ARBA00022827"/>
    </source>
</evidence>
<comment type="similarity">
    <text evidence="3 14">Belongs to the flavoprotein pyridine nucleotide cytochrome reductase family.</text>
</comment>
<dbReference type="Proteomes" id="UP000613740">
    <property type="component" value="Unassembled WGS sequence"/>
</dbReference>
<dbReference type="InterPro" id="IPR039261">
    <property type="entry name" value="FNR_nucleotide-bd"/>
</dbReference>
<dbReference type="Gene3D" id="3.40.50.80">
    <property type="entry name" value="Nucleotide-binding domain of ferredoxin-NADP reductase (FNR) module"/>
    <property type="match status" value="1"/>
</dbReference>
<feature type="transmembrane region" description="Helical" evidence="15">
    <location>
        <begin position="18"/>
        <end position="38"/>
    </location>
</feature>
<keyword evidence="8 15" id="KW-1133">Transmembrane helix</keyword>
<feature type="binding site" evidence="13">
    <location>
        <position position="171"/>
    </location>
    <ligand>
        <name>FAD</name>
        <dbReference type="ChEBI" id="CHEBI:57692"/>
    </ligand>
</feature>
<dbReference type="InterPro" id="IPR017927">
    <property type="entry name" value="FAD-bd_FR_type"/>
</dbReference>
<evidence type="ECO:0000256" key="8">
    <source>
        <dbReference type="ARBA" id="ARBA00022989"/>
    </source>
</evidence>
<keyword evidence="12 15" id="KW-0472">Membrane</keyword>
<gene>
    <name evidence="17" type="ORF">HYH02_000604</name>
</gene>
<dbReference type="PANTHER" id="PTHR19370">
    <property type="entry name" value="NADH-CYTOCHROME B5 REDUCTASE"/>
    <property type="match status" value="1"/>
</dbReference>
<dbReference type="PANTHER" id="PTHR19370:SF184">
    <property type="entry name" value="NADH-CYTOCHROME B5 REDUCTASE-LIKE"/>
    <property type="match status" value="1"/>
</dbReference>
<evidence type="ECO:0000313" key="18">
    <source>
        <dbReference type="Proteomes" id="UP000613740"/>
    </source>
</evidence>
<dbReference type="FunFam" id="3.40.50.80:FF:000019">
    <property type="entry name" value="NADH-cytochrome b5 reductase"/>
    <property type="match status" value="1"/>
</dbReference>
<dbReference type="InterPro" id="IPR001834">
    <property type="entry name" value="CBR-like"/>
</dbReference>
<evidence type="ECO:0000256" key="15">
    <source>
        <dbReference type="SAM" id="Phobius"/>
    </source>
</evidence>
<dbReference type="SUPFAM" id="SSF63380">
    <property type="entry name" value="Riboflavin synthase domain-like"/>
    <property type="match status" value="1"/>
</dbReference>
<dbReference type="GO" id="GO:0005741">
    <property type="term" value="C:mitochondrial outer membrane"/>
    <property type="evidence" value="ECO:0007669"/>
    <property type="project" value="UniProtKB-SubCell"/>
</dbReference>
<evidence type="ECO:0000256" key="6">
    <source>
        <dbReference type="ARBA" id="ARBA00022787"/>
    </source>
</evidence>
<feature type="binding site" evidence="13">
    <location>
        <position position="104"/>
    </location>
    <ligand>
        <name>FAD</name>
        <dbReference type="ChEBI" id="CHEBI:57692"/>
    </ligand>
</feature>
<feature type="binding site" evidence="13">
    <location>
        <position position="105"/>
    </location>
    <ligand>
        <name>FAD</name>
        <dbReference type="ChEBI" id="CHEBI:57692"/>
    </ligand>
</feature>
<evidence type="ECO:0000256" key="5">
    <source>
        <dbReference type="ARBA" id="ARBA00022692"/>
    </source>
</evidence>
<feature type="binding site" evidence="13">
    <location>
        <position position="129"/>
    </location>
    <ligand>
        <name>FAD</name>
        <dbReference type="ChEBI" id="CHEBI:57692"/>
    </ligand>
</feature>
<evidence type="ECO:0000256" key="13">
    <source>
        <dbReference type="PIRSR" id="PIRSR601834-1"/>
    </source>
</evidence>
<protein>
    <recommendedName>
        <fullName evidence="14">NADH-cytochrome b5 reductase</fullName>
        <ecNumber evidence="14">1.6.2.2</ecNumber>
    </recommendedName>
</protein>
<dbReference type="PROSITE" id="PS51384">
    <property type="entry name" value="FAD_FR"/>
    <property type="match status" value="1"/>
</dbReference>
<feature type="binding site" evidence="13">
    <location>
        <position position="103"/>
    </location>
    <ligand>
        <name>FAD</name>
        <dbReference type="ChEBI" id="CHEBI:57692"/>
    </ligand>
</feature>
<dbReference type="Pfam" id="PF00970">
    <property type="entry name" value="FAD_binding_6"/>
    <property type="match status" value="1"/>
</dbReference>
<dbReference type="AlphaFoldDB" id="A0A835WUY7"/>
<dbReference type="InterPro" id="IPR017938">
    <property type="entry name" value="Riboflavin_synthase-like_b-brl"/>
</dbReference>
<evidence type="ECO:0000256" key="10">
    <source>
        <dbReference type="ARBA" id="ARBA00023027"/>
    </source>
</evidence>
<proteinExistence type="inferred from homology"/>
<evidence type="ECO:0000256" key="9">
    <source>
        <dbReference type="ARBA" id="ARBA00023002"/>
    </source>
</evidence>
<dbReference type="PRINTS" id="PR00371">
    <property type="entry name" value="FPNCR"/>
</dbReference>
<evidence type="ECO:0000256" key="1">
    <source>
        <dbReference type="ARBA" id="ARBA00001974"/>
    </source>
</evidence>
<evidence type="ECO:0000256" key="12">
    <source>
        <dbReference type="ARBA" id="ARBA00023136"/>
    </source>
</evidence>
<organism evidence="17 18">
    <name type="scientific">Chlamydomonas schloesseri</name>
    <dbReference type="NCBI Taxonomy" id="2026947"/>
    <lineage>
        <taxon>Eukaryota</taxon>
        <taxon>Viridiplantae</taxon>
        <taxon>Chlorophyta</taxon>
        <taxon>core chlorophytes</taxon>
        <taxon>Chlorophyceae</taxon>
        <taxon>CS clade</taxon>
        <taxon>Chlamydomonadales</taxon>
        <taxon>Chlamydomonadaceae</taxon>
        <taxon>Chlamydomonas</taxon>
    </lineage>
</organism>
<comment type="catalytic activity">
    <reaction evidence="14">
        <text>2 Fe(III)-[cytochrome b5] + NADH = 2 Fe(II)-[cytochrome b5] + NAD(+) + H(+)</text>
        <dbReference type="Rhea" id="RHEA:46680"/>
        <dbReference type="Rhea" id="RHEA-COMP:10438"/>
        <dbReference type="Rhea" id="RHEA-COMP:10439"/>
        <dbReference type="ChEBI" id="CHEBI:15378"/>
        <dbReference type="ChEBI" id="CHEBI:29033"/>
        <dbReference type="ChEBI" id="CHEBI:29034"/>
        <dbReference type="ChEBI" id="CHEBI:57540"/>
        <dbReference type="ChEBI" id="CHEBI:57945"/>
        <dbReference type="EC" id="1.6.2.2"/>
    </reaction>
</comment>
<dbReference type="Pfam" id="PF00175">
    <property type="entry name" value="NAD_binding_1"/>
    <property type="match status" value="1"/>
</dbReference>
<dbReference type="InterPro" id="IPR001709">
    <property type="entry name" value="Flavoprot_Pyr_Nucl_cyt_Rdtase"/>
</dbReference>
<keyword evidence="7 13" id="KW-0274">FAD</keyword>
<evidence type="ECO:0000256" key="4">
    <source>
        <dbReference type="ARBA" id="ARBA00022630"/>
    </source>
</evidence>